<feature type="domain" description="Glycosyltransferase subfamily 4-like N-terminal" evidence="2">
    <location>
        <begin position="446"/>
        <end position="609"/>
    </location>
</feature>
<evidence type="ECO:0000259" key="2">
    <source>
        <dbReference type="Pfam" id="PF13439"/>
    </source>
</evidence>
<dbReference type="AlphaFoldDB" id="A0A1F7WIU2"/>
<evidence type="ECO:0000313" key="3">
    <source>
        <dbReference type="EMBL" id="OGM02733.1"/>
    </source>
</evidence>
<dbReference type="SUPFAM" id="SSF53756">
    <property type="entry name" value="UDP-Glycosyltransferase/glycogen phosphorylase"/>
    <property type="match status" value="2"/>
</dbReference>
<dbReference type="Pfam" id="PF13439">
    <property type="entry name" value="Glyco_transf_4"/>
    <property type="match status" value="2"/>
</dbReference>
<dbReference type="Proteomes" id="UP000178735">
    <property type="component" value="Unassembled WGS sequence"/>
</dbReference>
<feature type="domain" description="Glycosyl transferase family 1" evidence="1">
    <location>
        <begin position="216"/>
        <end position="390"/>
    </location>
</feature>
<dbReference type="PANTHER" id="PTHR12526:SF630">
    <property type="entry name" value="GLYCOSYLTRANSFERASE"/>
    <property type="match status" value="1"/>
</dbReference>
<evidence type="ECO:0000313" key="4">
    <source>
        <dbReference type="Proteomes" id="UP000178735"/>
    </source>
</evidence>
<proteinExistence type="predicted"/>
<reference evidence="3 4" key="1">
    <citation type="journal article" date="2016" name="Nat. Commun.">
        <title>Thousands of microbial genomes shed light on interconnected biogeochemical processes in an aquifer system.</title>
        <authorList>
            <person name="Anantharaman K."/>
            <person name="Brown C.T."/>
            <person name="Hug L.A."/>
            <person name="Sharon I."/>
            <person name="Castelle C.J."/>
            <person name="Probst A.J."/>
            <person name="Thomas B.C."/>
            <person name="Singh A."/>
            <person name="Wilkins M.J."/>
            <person name="Karaoz U."/>
            <person name="Brodie E.L."/>
            <person name="Williams K.H."/>
            <person name="Hubbard S.S."/>
            <person name="Banfield J.F."/>
        </authorList>
    </citation>
    <scope>NUCLEOTIDE SEQUENCE [LARGE SCALE GENOMIC DNA]</scope>
</reference>
<gene>
    <name evidence="3" type="ORF">A2008_06440</name>
</gene>
<feature type="domain" description="Glycosyltransferase subfamily 4-like N-terminal" evidence="2">
    <location>
        <begin position="49"/>
        <end position="206"/>
    </location>
</feature>
<organism evidence="3 4">
    <name type="scientific">Candidatus Wallbacteria bacterium GWC2_49_35</name>
    <dbReference type="NCBI Taxonomy" id="1817813"/>
    <lineage>
        <taxon>Bacteria</taxon>
        <taxon>Candidatus Walliibacteriota</taxon>
    </lineage>
</organism>
<dbReference type="Gene3D" id="3.40.50.2000">
    <property type="entry name" value="Glycogen Phosphorylase B"/>
    <property type="match status" value="4"/>
</dbReference>
<dbReference type="EMBL" id="MGFH01000202">
    <property type="protein sequence ID" value="OGM02733.1"/>
    <property type="molecule type" value="Genomic_DNA"/>
</dbReference>
<dbReference type="GO" id="GO:0016757">
    <property type="term" value="F:glycosyltransferase activity"/>
    <property type="evidence" value="ECO:0007669"/>
    <property type="project" value="InterPro"/>
</dbReference>
<dbReference type="PANTHER" id="PTHR12526">
    <property type="entry name" value="GLYCOSYLTRANSFERASE"/>
    <property type="match status" value="1"/>
</dbReference>
<comment type="caution">
    <text evidence="3">The sequence shown here is derived from an EMBL/GenBank/DDBJ whole genome shotgun (WGS) entry which is preliminary data.</text>
</comment>
<name>A0A1F7WIU2_9BACT</name>
<protein>
    <recommendedName>
        <fullName evidence="5">Glycosyltransferase subfamily 4-like N-terminal domain-containing protein</fullName>
    </recommendedName>
</protein>
<evidence type="ECO:0008006" key="5">
    <source>
        <dbReference type="Google" id="ProtNLM"/>
    </source>
</evidence>
<dbReference type="CDD" id="cd03808">
    <property type="entry name" value="GT4_CapM-like"/>
    <property type="match status" value="1"/>
</dbReference>
<sequence>MTLYLKYYKITWIYMNNETSQSVRRQTANTAGGGSGLINILFIINDLKIGGAEKMLLYLISGLDRTVYNPVVCTLLDRGEYRHFLKTRGIKYYTLDMQNYYRVPFALFNLIRIVRAENISIIHSYLFYSDLMARAAGLLAGVRVVITSMRNIDLWRKPYHIFIDSLTYGLSSAIISNSLAGAARLSNVEKIPSDKIKVVYNAIKLDEYIPGESYSRTDFRNSIGVGPGDFMIVTVARLEEQKDHLTLLKTARHTLGALHEKKGKEFTARVKFVLAGGGALMDELKQEAEKLGLNESVIFLGTRTDIKDILRASDLFLLTSIYEGIPNAILEAQACGIPVIATDVGGVSEIISDNFNGVLCEPKAVEAISEKIVHLIENPGFAEFIAKNAVERLKTKFSCVNLISKTCAIYKNLLVQNASDIASRFFSPEEFKVKLNILYLITSSDVGGAQKHLTSLVNYFISKDHQVRVATSPGEPMNSTLKKLGVMPVVLNHLQKSINPFKDLLTFYDISKLLIENNFHIIHCHSTKAGILGRIAAFFAGVPVKVFTAHGFVFHDGMNPVKKYMCVLAEKIGGFFSDAIITVSRADYIKAVKYRIAPKTKLRLIHNGIGPQAFAAVASENSGRRNELRARYGAGEGDLLIGSVGRLVHEKSYSTAIRAFARLVQKRGDAVMLIAGEGYEREKLQALIKKLGLEGKVILTGEVAAVSEIYSILDIFFLSSVKEGLPYSLLEAGCFALPSVCTDAGGIAEVIRDGETGILSAAGSSDSFYDALLKMAELKPEDRKKLGTALEARVKKEFSEEMMLERTERCYIDLVSKKGLI</sequence>
<dbReference type="InterPro" id="IPR001296">
    <property type="entry name" value="Glyco_trans_1"/>
</dbReference>
<feature type="domain" description="Glycosyl transferase family 1" evidence="1">
    <location>
        <begin position="625"/>
        <end position="788"/>
    </location>
</feature>
<dbReference type="STRING" id="1817813.A2008_06440"/>
<evidence type="ECO:0000259" key="1">
    <source>
        <dbReference type="Pfam" id="PF00534"/>
    </source>
</evidence>
<dbReference type="InterPro" id="IPR028098">
    <property type="entry name" value="Glyco_trans_4-like_N"/>
</dbReference>
<accession>A0A1F7WIU2</accession>
<dbReference type="Pfam" id="PF00534">
    <property type="entry name" value="Glycos_transf_1"/>
    <property type="match status" value="2"/>
</dbReference>